<proteinExistence type="predicted"/>
<dbReference type="Proteomes" id="UP000002215">
    <property type="component" value="Chromosome"/>
</dbReference>
<protein>
    <submittedName>
        <fullName evidence="1">Uncharacterized protein</fullName>
    </submittedName>
</protein>
<name>A0A979FZ35_CHIPD</name>
<dbReference type="AlphaFoldDB" id="A0A979FZ35"/>
<dbReference type="OrthoDB" id="1065075at2"/>
<evidence type="ECO:0000313" key="1">
    <source>
        <dbReference type="EMBL" id="ACU57788.1"/>
    </source>
</evidence>
<dbReference type="EMBL" id="CP001699">
    <property type="protein sequence ID" value="ACU57788.1"/>
    <property type="molecule type" value="Genomic_DNA"/>
</dbReference>
<dbReference type="RefSeq" id="WP_012787964.1">
    <property type="nucleotide sequence ID" value="NC_013132.1"/>
</dbReference>
<accession>A0A979FZ35</accession>
<evidence type="ECO:0000313" key="2">
    <source>
        <dbReference type="Proteomes" id="UP000002215"/>
    </source>
</evidence>
<sequence length="331" mass="37008">MFTLKCKIIIGDYKLFAVTDVKIKRSIYSFVDTATITLPASARLQSDATNVPKSVSTAATFKEGDKVEIWLGYDNDLQREFKGFIKRVNAATPCEIECEGYSWQLRRKNILWATEKDKVTKLKDLLGTLIQGTDIKLSDSIPDMDVQQFSDGNRSGTEALDWIKKNLFLTVYFEEDQLYAGLAFIKQPDSAYAKYGIGVNLVKEDQLKFRNAEDVKILVKAISFNKLNKAVVGKAGDENGAIRTIYAQNDKTQKELDELAQSKIGELRYNGYEGKVTGFLAPFALPGYRVILQDKNYIERDGTYLIESTDVSYGTGGGRRTCGIGVKISKS</sequence>
<dbReference type="KEGG" id="cpi:Cpin_0289"/>
<gene>
    <name evidence="1" type="ordered locus">Cpin_0289</name>
</gene>
<organism evidence="1 2">
    <name type="scientific">Chitinophaga pinensis (strain ATCC 43595 / DSM 2588 / LMG 13176 / NBRC 15968 / NCIMB 11800 / UQM 2034)</name>
    <dbReference type="NCBI Taxonomy" id="485918"/>
    <lineage>
        <taxon>Bacteria</taxon>
        <taxon>Pseudomonadati</taxon>
        <taxon>Bacteroidota</taxon>
        <taxon>Chitinophagia</taxon>
        <taxon>Chitinophagales</taxon>
        <taxon>Chitinophagaceae</taxon>
        <taxon>Chitinophaga</taxon>
    </lineage>
</organism>
<dbReference type="SUPFAM" id="SSF69279">
    <property type="entry name" value="Phage tail proteins"/>
    <property type="match status" value="1"/>
</dbReference>
<reference evidence="2" key="1">
    <citation type="submission" date="2009-08" db="EMBL/GenBank/DDBJ databases">
        <title>The complete genome of Chitinophaga pinensis DSM 2588.</title>
        <authorList>
            <consortium name="US DOE Joint Genome Institute (JGI-PGF)"/>
            <person name="Lucas S."/>
            <person name="Copeland A."/>
            <person name="Lapidus A."/>
            <person name="Glavina del Rio T."/>
            <person name="Dalin E."/>
            <person name="Tice H."/>
            <person name="Bruce D."/>
            <person name="Goodwin L."/>
            <person name="Pitluck S."/>
            <person name="Kyrpides N."/>
            <person name="Mavromatis K."/>
            <person name="Ivanova N."/>
            <person name="Mikhailova N."/>
            <person name="Sims D."/>
            <person name="Meinche L."/>
            <person name="Brettin T."/>
            <person name="Detter J.C."/>
            <person name="Han C."/>
            <person name="Larimer F."/>
            <person name="Land M."/>
            <person name="Hauser L."/>
            <person name="Markowitz V."/>
            <person name="Cheng J.-F."/>
            <person name="Hugenholtz P."/>
            <person name="Woyke T."/>
            <person name="Wu D."/>
            <person name="Spring S."/>
            <person name="Klenk H.-P."/>
            <person name="Eisen J.A."/>
        </authorList>
    </citation>
    <scope>NUCLEOTIDE SEQUENCE [LARGE SCALE GENOMIC DNA]</scope>
    <source>
        <strain evidence="2">ATCC 43595 / DSM 2588 / LMG 13176 / NBRC 15968 / NCIMB 11800 / UQM 2034</strain>
    </source>
</reference>
<reference evidence="1 2" key="2">
    <citation type="journal article" date="2010" name="Stand. Genomic Sci.">
        <title>Complete genome sequence of Chitinophaga pinensis type strain (UQM 2034).</title>
        <authorList>
            <person name="Glavina Del Rio T."/>
            <person name="Abt B."/>
            <person name="Spring S."/>
            <person name="Lapidus A."/>
            <person name="Nolan M."/>
            <person name="Tice H."/>
            <person name="Copeland A."/>
            <person name="Cheng J.F."/>
            <person name="Chen F."/>
            <person name="Bruce D."/>
            <person name="Goodwin L."/>
            <person name="Pitluck S."/>
            <person name="Ivanova N."/>
            <person name="Mavromatis K."/>
            <person name="Mikhailova N."/>
            <person name="Pati A."/>
            <person name="Chen A."/>
            <person name="Palaniappan K."/>
            <person name="Land M."/>
            <person name="Hauser L."/>
            <person name="Chang Y.J."/>
            <person name="Jeffries C.D."/>
            <person name="Chain P."/>
            <person name="Saunders E."/>
            <person name="Detter J.C."/>
            <person name="Brettin T."/>
            <person name="Rohde M."/>
            <person name="Goker M."/>
            <person name="Bristow J."/>
            <person name="Eisen J.A."/>
            <person name="Markowitz V."/>
            <person name="Hugenholtz P."/>
            <person name="Kyrpides N.C."/>
            <person name="Klenk H.P."/>
            <person name="Lucas S."/>
        </authorList>
    </citation>
    <scope>NUCLEOTIDE SEQUENCE [LARGE SCALE GENOMIC DNA]</scope>
    <source>
        <strain evidence="2">ATCC 43595 / DSM 2588 / LMG 13176 / NBRC 15968 / NCIMB 11800 / UQM 2034</strain>
    </source>
</reference>